<dbReference type="Gene3D" id="2.40.420.20">
    <property type="match status" value="1"/>
</dbReference>
<name>A0ABP8PNX7_9ACTN</name>
<keyword evidence="4" id="KW-0472">Membrane</keyword>
<feature type="transmembrane region" description="Helical" evidence="4">
    <location>
        <begin position="30"/>
        <end position="52"/>
    </location>
</feature>
<dbReference type="InterPro" id="IPR050465">
    <property type="entry name" value="UPF0194_transport"/>
</dbReference>
<dbReference type="InterPro" id="IPR036366">
    <property type="entry name" value="PGBDSf"/>
</dbReference>
<evidence type="ECO:0000313" key="6">
    <source>
        <dbReference type="EMBL" id="GAA4489431.1"/>
    </source>
</evidence>
<reference evidence="7" key="1">
    <citation type="journal article" date="2019" name="Int. J. Syst. Evol. Microbiol.">
        <title>The Global Catalogue of Microorganisms (GCM) 10K type strain sequencing project: providing services to taxonomists for standard genome sequencing and annotation.</title>
        <authorList>
            <consortium name="The Broad Institute Genomics Platform"/>
            <consortium name="The Broad Institute Genome Sequencing Center for Infectious Disease"/>
            <person name="Wu L."/>
            <person name="Ma J."/>
        </authorList>
    </citation>
    <scope>NUCLEOTIDE SEQUENCE [LARGE SCALE GENOMIC DNA]</scope>
    <source>
        <strain evidence="7">JCM 17933</strain>
    </source>
</reference>
<dbReference type="Proteomes" id="UP001500503">
    <property type="component" value="Unassembled WGS sequence"/>
</dbReference>
<dbReference type="Gene3D" id="1.10.101.10">
    <property type="entry name" value="PGBD-like superfamily/PGBD"/>
    <property type="match status" value="1"/>
</dbReference>
<dbReference type="RefSeq" id="WP_345460592.1">
    <property type="nucleotide sequence ID" value="NZ_BAABHF010000015.1"/>
</dbReference>
<feature type="domain" description="Peptidoglycan binding-like" evidence="5">
    <location>
        <begin position="146"/>
        <end position="193"/>
    </location>
</feature>
<keyword evidence="4" id="KW-1133">Transmembrane helix</keyword>
<comment type="caution">
    <text evidence="6">The sequence shown here is derived from an EMBL/GenBank/DDBJ whole genome shotgun (WGS) entry which is preliminary data.</text>
</comment>
<evidence type="ECO:0000256" key="4">
    <source>
        <dbReference type="SAM" id="Phobius"/>
    </source>
</evidence>
<evidence type="ECO:0000256" key="1">
    <source>
        <dbReference type="ARBA" id="ARBA00004196"/>
    </source>
</evidence>
<organism evidence="6 7">
    <name type="scientific">Actinoallomurus oryzae</name>
    <dbReference type="NCBI Taxonomy" id="502180"/>
    <lineage>
        <taxon>Bacteria</taxon>
        <taxon>Bacillati</taxon>
        <taxon>Actinomycetota</taxon>
        <taxon>Actinomycetes</taxon>
        <taxon>Streptosporangiales</taxon>
        <taxon>Thermomonosporaceae</taxon>
        <taxon>Actinoallomurus</taxon>
    </lineage>
</organism>
<feature type="region of interest" description="Disordered" evidence="3">
    <location>
        <begin position="49"/>
        <end position="69"/>
    </location>
</feature>
<sequence>MIRTGRRPVATRPVGTPAAPRARRRRAGRVVAVAAVLLVAGTAAVTATGLGLGGDDPPAARGGGLPPATAKVTRQNLIDTQTESGRLAYGGERTVTARLTGTLTALPVTGATVGRGKTLYRVDDRPVVLLYGSLPAYRTLAPGTKGKDVRQFEKNLWALGYRGFTVDREFTADTAAAVKDWQDDLGLPKTGTVEPGRVVYAPDAVRVSARKAAAGDALRPGAAVLTCTGRTRVITVELGLDDERLARQGTAVSVRLPNGTTVSGKVSGARTVIDTGGDENSEPTTKIKVTIAVGRVTALAGLDQASVDVDFAASERENVLTVPVGALLALSEGGYGVQVVTGATTRIVAVETGLFAAGRVEVSGGGLTEGMTVGVPS</sequence>
<proteinExistence type="predicted"/>
<evidence type="ECO:0000259" key="5">
    <source>
        <dbReference type="Pfam" id="PF01471"/>
    </source>
</evidence>
<keyword evidence="7" id="KW-1185">Reference proteome</keyword>
<keyword evidence="4" id="KW-0812">Transmembrane</keyword>
<dbReference type="EMBL" id="BAABHF010000015">
    <property type="protein sequence ID" value="GAA4489431.1"/>
    <property type="molecule type" value="Genomic_DNA"/>
</dbReference>
<dbReference type="PANTHER" id="PTHR32347:SF27">
    <property type="entry name" value="RND EFFLUX PUMP MEMBRANE FUSION PROTEIN BARREL-SANDWICH DOMAIN-CONTAINING PROTEIN"/>
    <property type="match status" value="1"/>
</dbReference>
<protein>
    <submittedName>
        <fullName evidence="6">Peptidoglycan-binding protein</fullName>
    </submittedName>
</protein>
<evidence type="ECO:0000256" key="2">
    <source>
        <dbReference type="ARBA" id="ARBA00023054"/>
    </source>
</evidence>
<keyword evidence="2" id="KW-0175">Coiled coil</keyword>
<comment type="subcellular location">
    <subcellularLocation>
        <location evidence="1">Cell envelope</location>
    </subcellularLocation>
</comment>
<feature type="region of interest" description="Disordered" evidence="3">
    <location>
        <begin position="1"/>
        <end position="25"/>
    </location>
</feature>
<feature type="compositionally biased region" description="Low complexity" evidence="3">
    <location>
        <begin position="8"/>
        <end position="20"/>
    </location>
</feature>
<dbReference type="PANTHER" id="PTHR32347">
    <property type="entry name" value="EFFLUX SYSTEM COMPONENT YKNX-RELATED"/>
    <property type="match status" value="1"/>
</dbReference>
<gene>
    <name evidence="6" type="ORF">GCM10023191_020260</name>
</gene>
<dbReference type="InterPro" id="IPR002477">
    <property type="entry name" value="Peptidoglycan-bd-like"/>
</dbReference>
<dbReference type="InterPro" id="IPR036365">
    <property type="entry name" value="PGBD-like_sf"/>
</dbReference>
<evidence type="ECO:0000313" key="7">
    <source>
        <dbReference type="Proteomes" id="UP001500503"/>
    </source>
</evidence>
<dbReference type="SUPFAM" id="SSF47090">
    <property type="entry name" value="PGBD-like"/>
    <property type="match status" value="1"/>
</dbReference>
<evidence type="ECO:0000256" key="3">
    <source>
        <dbReference type="SAM" id="MobiDB-lite"/>
    </source>
</evidence>
<accession>A0ABP8PNX7</accession>
<dbReference type="Pfam" id="PF01471">
    <property type="entry name" value="PG_binding_1"/>
    <property type="match status" value="1"/>
</dbReference>